<dbReference type="EMBL" id="CAMXCT010003466">
    <property type="protein sequence ID" value="CAI4004644.1"/>
    <property type="molecule type" value="Genomic_DNA"/>
</dbReference>
<evidence type="ECO:0000313" key="3">
    <source>
        <dbReference type="EMBL" id="CAL4791956.1"/>
    </source>
</evidence>
<protein>
    <submittedName>
        <fullName evidence="3">S1 motif domain-containing protein</fullName>
    </submittedName>
</protein>
<keyword evidence="4" id="KW-1185">Reference proteome</keyword>
<dbReference type="SUPFAM" id="SSF50249">
    <property type="entry name" value="Nucleic acid-binding proteins"/>
    <property type="match status" value="1"/>
</dbReference>
<proteinExistence type="predicted"/>
<dbReference type="OrthoDB" id="433832at2759"/>
<dbReference type="AlphaFoldDB" id="A0A9P1G8A8"/>
<evidence type="ECO:0000259" key="1">
    <source>
        <dbReference type="PROSITE" id="PS50126"/>
    </source>
</evidence>
<accession>A0A9P1G8A8</accession>
<reference evidence="2" key="1">
    <citation type="submission" date="2022-10" db="EMBL/GenBank/DDBJ databases">
        <authorList>
            <person name="Chen Y."/>
            <person name="Dougan E. K."/>
            <person name="Chan C."/>
            <person name="Rhodes N."/>
            <person name="Thang M."/>
        </authorList>
    </citation>
    <scope>NUCLEOTIDE SEQUENCE</scope>
</reference>
<sequence length="234" mass="25806">MAPSTAAHPEKPLPAAPDAMVRQGCPATKVGVFLLAAAIFGGPKGWSFAEVSDERIPLADLKVGEEMDARIKKPWRMFGWFVDIGATKDAFMEFEEGCDGFPVDGINTWRKGASLTVRILDLDVDRIYLTTRTGPLERPPRFRRAPTAEDVESYGNMDANEIIDTSVCGMSPGGIWLRVPSRNAGEDFRTLLRLEDCEESVKESARLGMTVPVSVTGIDREKKRVLVTMMTAKR</sequence>
<dbReference type="SMART" id="SM00316">
    <property type="entry name" value="S1"/>
    <property type="match status" value="2"/>
</dbReference>
<dbReference type="PROSITE" id="PS50126">
    <property type="entry name" value="S1"/>
    <property type="match status" value="2"/>
</dbReference>
<evidence type="ECO:0000313" key="2">
    <source>
        <dbReference type="EMBL" id="CAI4004644.1"/>
    </source>
</evidence>
<feature type="domain" description="S1 motif" evidence="1">
    <location>
        <begin position="160"/>
        <end position="230"/>
    </location>
</feature>
<comment type="caution">
    <text evidence="2">The sequence shown here is derived from an EMBL/GenBank/DDBJ whole genome shotgun (WGS) entry which is preliminary data.</text>
</comment>
<dbReference type="InterPro" id="IPR003029">
    <property type="entry name" value="S1_domain"/>
</dbReference>
<gene>
    <name evidence="2" type="ORF">C1SCF055_LOCUS30419</name>
</gene>
<organism evidence="2">
    <name type="scientific">Cladocopium goreaui</name>
    <dbReference type="NCBI Taxonomy" id="2562237"/>
    <lineage>
        <taxon>Eukaryota</taxon>
        <taxon>Sar</taxon>
        <taxon>Alveolata</taxon>
        <taxon>Dinophyceae</taxon>
        <taxon>Suessiales</taxon>
        <taxon>Symbiodiniaceae</taxon>
        <taxon>Cladocopium</taxon>
    </lineage>
</organism>
<evidence type="ECO:0000313" key="4">
    <source>
        <dbReference type="Proteomes" id="UP001152797"/>
    </source>
</evidence>
<dbReference type="InterPro" id="IPR012340">
    <property type="entry name" value="NA-bd_OB-fold"/>
</dbReference>
<dbReference type="EMBL" id="CAMXCT030003466">
    <property type="protein sequence ID" value="CAL4791956.1"/>
    <property type="molecule type" value="Genomic_DNA"/>
</dbReference>
<reference evidence="3 4" key="2">
    <citation type="submission" date="2024-05" db="EMBL/GenBank/DDBJ databases">
        <authorList>
            <person name="Chen Y."/>
            <person name="Shah S."/>
            <person name="Dougan E. K."/>
            <person name="Thang M."/>
            <person name="Chan C."/>
        </authorList>
    </citation>
    <scope>NUCLEOTIDE SEQUENCE [LARGE SCALE GENOMIC DNA]</scope>
</reference>
<feature type="domain" description="S1 motif" evidence="1">
    <location>
        <begin position="64"/>
        <end position="132"/>
    </location>
</feature>
<dbReference type="GO" id="GO:0003676">
    <property type="term" value="F:nucleic acid binding"/>
    <property type="evidence" value="ECO:0007669"/>
    <property type="project" value="InterPro"/>
</dbReference>
<dbReference type="EMBL" id="CAMXCT020003466">
    <property type="protein sequence ID" value="CAL1158019.1"/>
    <property type="molecule type" value="Genomic_DNA"/>
</dbReference>
<dbReference type="Proteomes" id="UP001152797">
    <property type="component" value="Unassembled WGS sequence"/>
</dbReference>
<name>A0A9P1G8A8_9DINO</name>